<evidence type="ECO:0000256" key="3">
    <source>
        <dbReference type="ARBA" id="ARBA00022989"/>
    </source>
</evidence>
<dbReference type="EMBL" id="VXIV02003269">
    <property type="protein sequence ID" value="KAF6018915.1"/>
    <property type="molecule type" value="Genomic_DNA"/>
</dbReference>
<dbReference type="Pfam" id="PF00002">
    <property type="entry name" value="7tm_2"/>
    <property type="match status" value="1"/>
</dbReference>
<keyword evidence="8" id="KW-1185">Reference proteome</keyword>
<keyword evidence="4 5" id="KW-0472">Membrane</keyword>
<reference evidence="7" key="1">
    <citation type="submission" date="2020-06" db="EMBL/GenBank/DDBJ databases">
        <title>Draft genome of Bugula neritina, a colonial animal packing powerful symbionts and potential medicines.</title>
        <authorList>
            <person name="Rayko M."/>
        </authorList>
    </citation>
    <scope>NUCLEOTIDE SEQUENCE [LARGE SCALE GENOMIC DNA]</scope>
    <source>
        <strain evidence="7">Kwan_BN1</strain>
    </source>
</reference>
<dbReference type="SUPFAM" id="SSF81321">
    <property type="entry name" value="Family A G protein-coupled receptor-like"/>
    <property type="match status" value="1"/>
</dbReference>
<organism evidence="7 8">
    <name type="scientific">Bugula neritina</name>
    <name type="common">Brown bryozoan</name>
    <name type="synonym">Sertularia neritina</name>
    <dbReference type="NCBI Taxonomy" id="10212"/>
    <lineage>
        <taxon>Eukaryota</taxon>
        <taxon>Metazoa</taxon>
        <taxon>Spiralia</taxon>
        <taxon>Lophotrochozoa</taxon>
        <taxon>Bryozoa</taxon>
        <taxon>Gymnolaemata</taxon>
        <taxon>Cheilostomatida</taxon>
        <taxon>Flustrina</taxon>
        <taxon>Buguloidea</taxon>
        <taxon>Bugulidae</taxon>
        <taxon>Bugula</taxon>
    </lineage>
</organism>
<feature type="transmembrane region" description="Helical" evidence="5">
    <location>
        <begin position="48"/>
        <end position="68"/>
    </location>
</feature>
<feature type="transmembrane region" description="Helical" evidence="5">
    <location>
        <begin position="199"/>
        <end position="222"/>
    </location>
</feature>
<dbReference type="Gene3D" id="1.20.1070.10">
    <property type="entry name" value="Rhodopsin 7-helix transmembrane proteins"/>
    <property type="match status" value="1"/>
</dbReference>
<dbReference type="OrthoDB" id="5967113at2759"/>
<evidence type="ECO:0000313" key="8">
    <source>
        <dbReference type="Proteomes" id="UP000593567"/>
    </source>
</evidence>
<dbReference type="GO" id="GO:0007188">
    <property type="term" value="P:adenylate cyclase-modulating G protein-coupled receptor signaling pathway"/>
    <property type="evidence" value="ECO:0007669"/>
    <property type="project" value="TreeGrafter"/>
</dbReference>
<dbReference type="PROSITE" id="PS50261">
    <property type="entry name" value="G_PROTEIN_RECEP_F2_4"/>
    <property type="match status" value="1"/>
</dbReference>
<evidence type="ECO:0000256" key="4">
    <source>
        <dbReference type="ARBA" id="ARBA00023136"/>
    </source>
</evidence>
<name>A0A7J7IYM8_BUGNE</name>
<dbReference type="GO" id="GO:0008528">
    <property type="term" value="F:G protein-coupled peptide receptor activity"/>
    <property type="evidence" value="ECO:0007669"/>
    <property type="project" value="TreeGrafter"/>
</dbReference>
<dbReference type="PRINTS" id="PR00249">
    <property type="entry name" value="GPCRSECRETIN"/>
</dbReference>
<feature type="transmembrane region" description="Helical" evidence="5">
    <location>
        <begin position="80"/>
        <end position="102"/>
    </location>
</feature>
<protein>
    <recommendedName>
        <fullName evidence="6">G-protein coupled receptors family 2 profile 2 domain-containing protein</fullName>
    </recommendedName>
</protein>
<evidence type="ECO:0000256" key="1">
    <source>
        <dbReference type="ARBA" id="ARBA00004141"/>
    </source>
</evidence>
<comment type="caution">
    <text evidence="7">The sequence shown here is derived from an EMBL/GenBank/DDBJ whole genome shotgun (WGS) entry which is preliminary data.</text>
</comment>
<evidence type="ECO:0000313" key="7">
    <source>
        <dbReference type="EMBL" id="KAF6018915.1"/>
    </source>
</evidence>
<evidence type="ECO:0000256" key="2">
    <source>
        <dbReference type="ARBA" id="ARBA00022692"/>
    </source>
</evidence>
<accession>A0A7J7IYM8</accession>
<dbReference type="AlphaFoldDB" id="A0A7J7IYM8"/>
<keyword evidence="3 5" id="KW-1133">Transmembrane helix</keyword>
<feature type="transmembrane region" description="Helical" evidence="5">
    <location>
        <begin position="122"/>
        <end position="149"/>
    </location>
</feature>
<dbReference type="InterPro" id="IPR050332">
    <property type="entry name" value="GPCR_2"/>
</dbReference>
<dbReference type="InterPro" id="IPR017981">
    <property type="entry name" value="GPCR_2-like_7TM"/>
</dbReference>
<feature type="domain" description="G-protein coupled receptors family 2 profile 2" evidence="6">
    <location>
        <begin position="42"/>
        <end position="223"/>
    </location>
</feature>
<gene>
    <name evidence="7" type="ORF">EB796_022800</name>
</gene>
<proteinExistence type="predicted"/>
<evidence type="ECO:0000259" key="6">
    <source>
        <dbReference type="PROSITE" id="PS50261"/>
    </source>
</evidence>
<comment type="subcellular location">
    <subcellularLocation>
        <location evidence="1">Membrane</location>
        <topology evidence="1">Multi-pass membrane protein</topology>
    </subcellularLocation>
</comment>
<feature type="transmembrane region" description="Helical" evidence="5">
    <location>
        <begin position="169"/>
        <end position="187"/>
    </location>
</feature>
<dbReference type="Proteomes" id="UP000593567">
    <property type="component" value="Unassembled WGS sequence"/>
</dbReference>
<sequence>MLQCIINIIIFEPYVKLGTHNYSAERAAYANRVTYIELDWLCKTLFTLSYYFSMTNIFWAFVEGLFLMSRISIAVFSNKTPYALFHLIGWGLPAVFTLAWALCMHAYQNDQQCWRDPTDTPYFTILQVPALVTVAANLIFLICIIRILVTKLYAVTTDEHVQVRKAMKATIVLLPLLSITSILFIWAPDLETTPNAHEAYRIITACFQVAQGILVSVLFCFLNGEVRSALVKHWKQWQSETFRYRSSRASSVCVTQSEHLVISGGSQIRRLSHTSHVSAAAPGEVTGTAV</sequence>
<keyword evidence="2 5" id="KW-0812">Transmembrane</keyword>
<dbReference type="GO" id="GO:0007166">
    <property type="term" value="P:cell surface receptor signaling pathway"/>
    <property type="evidence" value="ECO:0007669"/>
    <property type="project" value="InterPro"/>
</dbReference>
<evidence type="ECO:0000256" key="5">
    <source>
        <dbReference type="SAM" id="Phobius"/>
    </source>
</evidence>
<dbReference type="InterPro" id="IPR000832">
    <property type="entry name" value="GPCR_2_secretin-like"/>
</dbReference>
<dbReference type="GO" id="GO:0005886">
    <property type="term" value="C:plasma membrane"/>
    <property type="evidence" value="ECO:0007669"/>
    <property type="project" value="TreeGrafter"/>
</dbReference>
<dbReference type="PANTHER" id="PTHR45620">
    <property type="entry name" value="PDF RECEPTOR-LIKE PROTEIN-RELATED"/>
    <property type="match status" value="1"/>
</dbReference>